<keyword evidence="1" id="KW-1003">Cell membrane</keyword>
<dbReference type="Proteomes" id="UP000002033">
    <property type="component" value="Chromosome"/>
</dbReference>
<dbReference type="HAMAP" id="MF_00386">
    <property type="entry name" value="UPF0161_YidD"/>
    <property type="match status" value="1"/>
</dbReference>
<proteinExistence type="inferred from homology"/>
<dbReference type="AlphaFoldDB" id="D8JYY4"/>
<organism evidence="2 3">
    <name type="scientific">Hyphomicrobium denitrificans (strain ATCC 51888 / DSM 1869 / NCIMB 11706 / TK 0415)</name>
    <dbReference type="NCBI Taxonomy" id="582899"/>
    <lineage>
        <taxon>Bacteria</taxon>
        <taxon>Pseudomonadati</taxon>
        <taxon>Pseudomonadota</taxon>
        <taxon>Alphaproteobacteria</taxon>
        <taxon>Hyphomicrobiales</taxon>
        <taxon>Hyphomicrobiaceae</taxon>
        <taxon>Hyphomicrobium</taxon>
    </lineage>
</organism>
<dbReference type="OrthoDB" id="9801753at2"/>
<dbReference type="PANTHER" id="PTHR33383">
    <property type="entry name" value="MEMBRANE PROTEIN INSERTION EFFICIENCY FACTOR-RELATED"/>
    <property type="match status" value="1"/>
</dbReference>
<dbReference type="RefSeq" id="WP_013215745.1">
    <property type="nucleotide sequence ID" value="NC_014313.1"/>
</dbReference>
<dbReference type="HOGENOM" id="CLU_144811_0_0_5"/>
<keyword evidence="1" id="KW-0472">Membrane</keyword>
<keyword evidence="3" id="KW-1185">Reference proteome</keyword>
<dbReference type="InterPro" id="IPR002696">
    <property type="entry name" value="Membr_insert_effic_factor_YidD"/>
</dbReference>
<name>D8JYY4_HYPDA</name>
<dbReference type="SMART" id="SM01234">
    <property type="entry name" value="Haemolytic"/>
    <property type="match status" value="1"/>
</dbReference>
<sequence length="101" mass="11427">MSRIAKALMKAPIHVYRVTFKPLVGGQCRHWPTCSQYGLEAIELNGAWRGFWLTLSRFLRCGPGGTHGIDPVPDIRADRHPFAPWRYGRWGRHAQAAATDD</sequence>
<dbReference type="EMBL" id="CP002083">
    <property type="protein sequence ID" value="ADJ23586.1"/>
    <property type="molecule type" value="Genomic_DNA"/>
</dbReference>
<comment type="subcellular location">
    <subcellularLocation>
        <location evidence="1">Cell inner membrane</location>
        <topology evidence="1">Peripheral membrane protein</topology>
        <orientation evidence="1">Cytoplasmic side</orientation>
    </subcellularLocation>
</comment>
<dbReference type="PANTHER" id="PTHR33383:SF1">
    <property type="entry name" value="MEMBRANE PROTEIN INSERTION EFFICIENCY FACTOR-RELATED"/>
    <property type="match status" value="1"/>
</dbReference>
<dbReference type="eggNOG" id="COG0759">
    <property type="taxonomic scope" value="Bacteria"/>
</dbReference>
<evidence type="ECO:0000313" key="2">
    <source>
        <dbReference type="EMBL" id="ADJ23586.1"/>
    </source>
</evidence>
<reference evidence="3" key="1">
    <citation type="journal article" date="2011" name="J. Bacteriol.">
        <title>Genome sequences of eight morphologically diverse alphaproteobacteria.</title>
        <authorList>
            <consortium name="US DOE Joint Genome Institute"/>
            <person name="Brown P.J."/>
            <person name="Kysela D.T."/>
            <person name="Buechlein A."/>
            <person name="Hemmerich C."/>
            <person name="Brun Y.V."/>
        </authorList>
    </citation>
    <scope>NUCLEOTIDE SEQUENCE [LARGE SCALE GENOMIC DNA]</scope>
    <source>
        <strain evidence="3">ATCC 51888 / DSM 1869 / NCIB 11706 / TK 0415</strain>
    </source>
</reference>
<dbReference type="NCBIfam" id="TIGR00278">
    <property type="entry name" value="membrane protein insertion efficiency factor YidD"/>
    <property type="match status" value="1"/>
</dbReference>
<dbReference type="KEGG" id="hdn:Hden_1783"/>
<gene>
    <name evidence="2" type="ordered locus">Hden_1783</name>
</gene>
<comment type="similarity">
    <text evidence="1">Belongs to the UPF0161 family.</text>
</comment>
<evidence type="ECO:0000313" key="3">
    <source>
        <dbReference type="Proteomes" id="UP000002033"/>
    </source>
</evidence>
<keyword evidence="1" id="KW-0997">Cell inner membrane</keyword>
<dbReference type="GO" id="GO:0005886">
    <property type="term" value="C:plasma membrane"/>
    <property type="evidence" value="ECO:0007669"/>
    <property type="project" value="UniProtKB-SubCell"/>
</dbReference>
<dbReference type="Pfam" id="PF01809">
    <property type="entry name" value="YidD"/>
    <property type="match status" value="1"/>
</dbReference>
<comment type="function">
    <text evidence="1">Could be involved in insertion of integral membrane proteins into the membrane.</text>
</comment>
<evidence type="ECO:0000256" key="1">
    <source>
        <dbReference type="HAMAP-Rule" id="MF_00386"/>
    </source>
</evidence>
<accession>D8JYY4</accession>
<dbReference type="STRING" id="582899.Hden_1783"/>
<protein>
    <recommendedName>
        <fullName evidence="1">Putative membrane protein insertion efficiency factor</fullName>
    </recommendedName>
</protein>